<dbReference type="SUPFAM" id="SSF81383">
    <property type="entry name" value="F-box domain"/>
    <property type="match status" value="1"/>
</dbReference>
<dbReference type="InterPro" id="IPR001810">
    <property type="entry name" value="F-box_dom"/>
</dbReference>
<dbReference type="Gene3D" id="1.20.1280.50">
    <property type="match status" value="1"/>
</dbReference>
<gene>
    <name evidence="2" type="ORF">TAV2_LOCUS10778</name>
</gene>
<keyword evidence="3" id="KW-1185">Reference proteome</keyword>
<feature type="domain" description="F-box" evidence="1">
    <location>
        <begin position="14"/>
        <end position="56"/>
    </location>
</feature>
<organism evidence="2 3">
    <name type="scientific">Thlaspi arvense</name>
    <name type="common">Field penny-cress</name>
    <dbReference type="NCBI Taxonomy" id="13288"/>
    <lineage>
        <taxon>Eukaryota</taxon>
        <taxon>Viridiplantae</taxon>
        <taxon>Streptophyta</taxon>
        <taxon>Embryophyta</taxon>
        <taxon>Tracheophyta</taxon>
        <taxon>Spermatophyta</taxon>
        <taxon>Magnoliopsida</taxon>
        <taxon>eudicotyledons</taxon>
        <taxon>Gunneridae</taxon>
        <taxon>Pentapetalae</taxon>
        <taxon>rosids</taxon>
        <taxon>malvids</taxon>
        <taxon>Brassicales</taxon>
        <taxon>Brassicaceae</taxon>
        <taxon>Thlaspideae</taxon>
        <taxon>Thlaspi</taxon>
    </lineage>
</organism>
<dbReference type="InterPro" id="IPR032675">
    <property type="entry name" value="LRR_dom_sf"/>
</dbReference>
<dbReference type="Gene3D" id="3.80.10.10">
    <property type="entry name" value="Ribonuclease Inhibitor"/>
    <property type="match status" value="1"/>
</dbReference>
<protein>
    <recommendedName>
        <fullName evidence="1">F-box domain-containing protein</fullName>
    </recommendedName>
</protein>
<evidence type="ECO:0000313" key="3">
    <source>
        <dbReference type="Proteomes" id="UP000836841"/>
    </source>
</evidence>
<sequence>MESQEGSSGNVLRWENLDREVLSTILKKLDVVDVITGASRVCITWFLASHNKSLWNTIKLNDLDWGSFEDTYREKQRREILIEINKFGRTAPINFFFSVHCNVLEEDLAIISTGLPNIRKLALPTWRTLKLKSIQSAFSKWKNLQTLIIAQFMRSGGALNFEFRTIADNCRNLTTIKFTYILDKELAKIIVRKLPNVERLSFRCATICGVAVISLVIGLPNLKILNLSHCILTETRYCDRAADMKYKQELVKFGAEKLEKIIVCCSNCTICENVWKYTIVYRSPTPEYRSFWDKQWKTDEIEEFEF</sequence>
<dbReference type="EMBL" id="OU466859">
    <property type="protein sequence ID" value="CAH2055245.1"/>
    <property type="molecule type" value="Genomic_DNA"/>
</dbReference>
<dbReference type="PANTHER" id="PTHR38926:SF42">
    <property type="entry name" value="F-BOX DOMAIN-CONTAINING PROTEIN"/>
    <property type="match status" value="1"/>
</dbReference>
<dbReference type="Pfam" id="PF00646">
    <property type="entry name" value="F-box"/>
    <property type="match status" value="1"/>
</dbReference>
<proteinExistence type="predicted"/>
<evidence type="ECO:0000259" key="1">
    <source>
        <dbReference type="Pfam" id="PF00646"/>
    </source>
</evidence>
<accession>A0AAU9S2S9</accession>
<evidence type="ECO:0000313" key="2">
    <source>
        <dbReference type="EMBL" id="CAH2055245.1"/>
    </source>
</evidence>
<dbReference type="AlphaFoldDB" id="A0AAU9S2S9"/>
<dbReference type="Proteomes" id="UP000836841">
    <property type="component" value="Chromosome 3"/>
</dbReference>
<dbReference type="PANTHER" id="PTHR38926">
    <property type="entry name" value="F-BOX DOMAIN CONTAINING PROTEIN, EXPRESSED"/>
    <property type="match status" value="1"/>
</dbReference>
<dbReference type="InterPro" id="IPR036047">
    <property type="entry name" value="F-box-like_dom_sf"/>
</dbReference>
<reference evidence="2 3" key="1">
    <citation type="submission" date="2022-03" db="EMBL/GenBank/DDBJ databases">
        <authorList>
            <person name="Nunn A."/>
            <person name="Chopra R."/>
            <person name="Nunn A."/>
            <person name="Contreras Garrido A."/>
        </authorList>
    </citation>
    <scope>NUCLEOTIDE SEQUENCE [LARGE SCALE GENOMIC DNA]</scope>
</reference>
<dbReference type="SUPFAM" id="SSF52047">
    <property type="entry name" value="RNI-like"/>
    <property type="match status" value="1"/>
</dbReference>
<name>A0AAU9S2S9_THLAR</name>